<gene>
    <name evidence="7" type="ORF">GR170_13005</name>
</gene>
<proteinExistence type="inferred from homology"/>
<dbReference type="PROSITE" id="PS00070">
    <property type="entry name" value="ALDEHYDE_DEHYDR_CYS"/>
    <property type="match status" value="1"/>
</dbReference>
<evidence type="ECO:0000256" key="3">
    <source>
        <dbReference type="ARBA" id="ARBA00023097"/>
    </source>
</evidence>
<accession>A0A6L7G4Y4</accession>
<dbReference type="InterPro" id="IPR029510">
    <property type="entry name" value="Ald_DH_CS_GLU"/>
</dbReference>
<evidence type="ECO:0000313" key="7">
    <source>
        <dbReference type="EMBL" id="MXN18762.1"/>
    </source>
</evidence>
<dbReference type="Gene3D" id="3.40.309.10">
    <property type="entry name" value="Aldehyde Dehydrogenase, Chain A, domain 2"/>
    <property type="match status" value="1"/>
</dbReference>
<dbReference type="Pfam" id="PF00171">
    <property type="entry name" value="Aldedh"/>
    <property type="match status" value="1"/>
</dbReference>
<keyword evidence="8" id="KW-1185">Reference proteome</keyword>
<reference evidence="7 8" key="1">
    <citation type="submission" date="2019-12" db="EMBL/GenBank/DDBJ databases">
        <authorList>
            <person name="Li M."/>
        </authorList>
    </citation>
    <scope>NUCLEOTIDE SEQUENCE [LARGE SCALE GENOMIC DNA]</scope>
    <source>
        <strain evidence="7 8">GBMRC 2024</strain>
    </source>
</reference>
<dbReference type="EMBL" id="WUMU01000015">
    <property type="protein sequence ID" value="MXN18762.1"/>
    <property type="molecule type" value="Genomic_DNA"/>
</dbReference>
<dbReference type="InterPro" id="IPR016163">
    <property type="entry name" value="Ald_DH_C"/>
</dbReference>
<dbReference type="InterPro" id="IPR016161">
    <property type="entry name" value="Ald_DH/histidinol_DH"/>
</dbReference>
<keyword evidence="3" id="KW-0558">Oxidation</keyword>
<dbReference type="Gene3D" id="3.40.605.10">
    <property type="entry name" value="Aldehyde Dehydrogenase, Chain A, domain 1"/>
    <property type="match status" value="1"/>
</dbReference>
<comment type="similarity">
    <text evidence="1 5">Belongs to the aldehyde dehydrogenase family.</text>
</comment>
<dbReference type="FunFam" id="3.40.309.10:FF:000012">
    <property type="entry name" value="Betaine aldehyde dehydrogenase"/>
    <property type="match status" value="1"/>
</dbReference>
<feature type="domain" description="Aldehyde dehydrogenase" evidence="6">
    <location>
        <begin position="23"/>
        <end position="480"/>
    </location>
</feature>
<evidence type="ECO:0000256" key="1">
    <source>
        <dbReference type="ARBA" id="ARBA00009986"/>
    </source>
</evidence>
<evidence type="ECO:0000313" key="8">
    <source>
        <dbReference type="Proteomes" id="UP000477911"/>
    </source>
</evidence>
<evidence type="ECO:0000256" key="2">
    <source>
        <dbReference type="ARBA" id="ARBA00023002"/>
    </source>
</evidence>
<name>A0A6L7G4Y4_9RHOB</name>
<dbReference type="InterPro" id="IPR016162">
    <property type="entry name" value="Ald_DH_N"/>
</dbReference>
<evidence type="ECO:0000256" key="5">
    <source>
        <dbReference type="RuleBase" id="RU003345"/>
    </source>
</evidence>
<keyword evidence="2 5" id="KW-0560">Oxidoreductase</keyword>
<evidence type="ECO:0000256" key="4">
    <source>
        <dbReference type="PROSITE-ProRule" id="PRU10007"/>
    </source>
</evidence>
<protein>
    <submittedName>
        <fullName evidence="7">Aldehyde dehydrogenase family protein</fullName>
    </submittedName>
</protein>
<dbReference type="PANTHER" id="PTHR11699">
    <property type="entry name" value="ALDEHYDE DEHYDROGENASE-RELATED"/>
    <property type="match status" value="1"/>
</dbReference>
<dbReference type="AlphaFoldDB" id="A0A6L7G4Y4"/>
<dbReference type="GO" id="GO:0016620">
    <property type="term" value="F:oxidoreductase activity, acting on the aldehyde or oxo group of donors, NAD or NADP as acceptor"/>
    <property type="evidence" value="ECO:0007669"/>
    <property type="project" value="InterPro"/>
</dbReference>
<dbReference type="PROSITE" id="PS00687">
    <property type="entry name" value="ALDEHYDE_DEHYDR_GLU"/>
    <property type="match status" value="1"/>
</dbReference>
<dbReference type="Proteomes" id="UP000477911">
    <property type="component" value="Unassembled WGS sequence"/>
</dbReference>
<dbReference type="SUPFAM" id="SSF53720">
    <property type="entry name" value="ALDH-like"/>
    <property type="match status" value="1"/>
</dbReference>
<dbReference type="FunFam" id="3.40.605.10:FF:000007">
    <property type="entry name" value="NAD/NADP-dependent betaine aldehyde dehydrogenase"/>
    <property type="match status" value="1"/>
</dbReference>
<evidence type="ECO:0000259" key="6">
    <source>
        <dbReference type="Pfam" id="PF00171"/>
    </source>
</evidence>
<comment type="caution">
    <text evidence="7">The sequence shown here is derived from an EMBL/GenBank/DDBJ whole genome shotgun (WGS) entry which is preliminary data.</text>
</comment>
<dbReference type="InterPro" id="IPR015590">
    <property type="entry name" value="Aldehyde_DH_dom"/>
</dbReference>
<dbReference type="CDD" id="cd07114">
    <property type="entry name" value="ALDH_DhaS"/>
    <property type="match status" value="1"/>
</dbReference>
<sequence>MTLLTVENYIDGAYAPAASGGWLTCEDPYAAAPWGRMPRSGPEDVDRAVAAARRAFTAGPWARMTAPQRGAQLHRIAEAIAAHAEELARIESRDNGKTYREMLGQLKRVPEWYRFYGGLCDKINGAVLPTEKPEMMNYTRYEPLGVIGMITPWNSPLMLLSWKLAPALAAGNVAVVKPSEYTSASALRFAEILTEEAGLPAGVLNVVTGLGAEAGAALTAHPDVAKVAFTGGIGGGRAAYMAAAANLRPASLELGGKSPNIIFADADLEQAARGVVSGIFGSGGQSCVAGSRALVHRSVHDALVARMAELTGKIRLGDPMEDSTDIGPVANRAQYDRIMTCIGWAKEDGATCVTGGAALADPKGGAALFVAPTIFTGVAPKDRIAQEEVFGPVLAVLPFDTEEEAIAIANDSAFGLGAGIWTRDVARVHRVAARIEAGTIWVNSYKGGSHISPFGGYKQSGIGREGGIEMIHDYLQVKSIWLNLAEEAPYPFPL</sequence>
<dbReference type="InterPro" id="IPR016160">
    <property type="entry name" value="Ald_DH_CS_CYS"/>
</dbReference>
<feature type="active site" evidence="4">
    <location>
        <position position="253"/>
    </location>
</feature>
<dbReference type="FunFam" id="3.40.605.10:FF:000026">
    <property type="entry name" value="Aldehyde dehydrogenase, putative"/>
    <property type="match status" value="1"/>
</dbReference>
<organism evidence="7 8">
    <name type="scientific">Pseudooceanicola albus</name>
    <dbReference type="NCBI Taxonomy" id="2692189"/>
    <lineage>
        <taxon>Bacteria</taxon>
        <taxon>Pseudomonadati</taxon>
        <taxon>Pseudomonadota</taxon>
        <taxon>Alphaproteobacteria</taxon>
        <taxon>Rhodobacterales</taxon>
        <taxon>Paracoccaceae</taxon>
        <taxon>Pseudooceanicola</taxon>
    </lineage>
</organism>